<feature type="region of interest" description="Disordered" evidence="1">
    <location>
        <begin position="401"/>
        <end position="460"/>
    </location>
</feature>
<feature type="compositionally biased region" description="Basic residues" evidence="1">
    <location>
        <begin position="854"/>
        <end position="866"/>
    </location>
</feature>
<feature type="compositionally biased region" description="Polar residues" evidence="1">
    <location>
        <begin position="214"/>
        <end position="228"/>
    </location>
</feature>
<feature type="signal peptide" evidence="2">
    <location>
        <begin position="1"/>
        <end position="32"/>
    </location>
</feature>
<dbReference type="EMBL" id="OX395128">
    <property type="protein sequence ID" value="CAI5771563.1"/>
    <property type="molecule type" value="Genomic_DNA"/>
</dbReference>
<feature type="compositionally biased region" description="Polar residues" evidence="1">
    <location>
        <begin position="801"/>
        <end position="824"/>
    </location>
</feature>
<sequence length="866" mass="94862">MLANLLDAIPNSCHLLLLLVVVLLLLFAGNWAAENVRISWVPPCLKKKQTKHPAAWITPLEGARDISTDTEVRWNTSTESGKRSCETLSLHRTLHTLDKNIQYLAWQMQRISGTISRTPSNVSMGSVTSICSWGHSSGGGGGDIEEEEVEVDTTCYSWSAVPPSLAPTSLNKAAAAPAAHLPKPPRVVCHQPPHQPHPCPKQDSSLYQKRLQGQWGSTTPCSDSTTRRICTPPPWHPTNKHPSGPAHPPKPSNRIGFLDYKSQELLNWHVHTKQRQKEEDAVLAMLSRRDPSPKGRAWLVSLEAPKGGVPQWPAGPQLPTGQRSRSRTPPQPHPAGRQSPPKTLHVRSPCPRPPTPPREELLTPPILVCKTVSHSSLRSLATGEVGSEAAKEGLETLLGLFGPGKSPLAKELSRPGTPKEKERDVGGSRRPHSNPKETRAASPKARAASPKARAASPKAKPLEIEISATLDRKVRRLSWADATAPEAPRPLAIRDMMSTTRPPVLDPLFMCQAQLEMPCLALGPAKVQQEVCQPAVPPGKTPCLAHALVESLDQDQAVQDLHQALAKGLGKGRGRPCVEYPVCLLCGRCTPYCPHPPTRYSPSLVVYPRLSVREGEVHMGLGFLLKIKRSEANEWGLVCKPDASRTRPGKEGLPSKLDRSKGKRRKNKAAAPQPRDPEKVVRLHRQQSAERLDMRPKNHGRSVPKPVPPPKRKPEPELRMPAPSTVLAVPPKKRPNILKRLLLCIKNVWAKVRGKPVKPPKRQGSPPALPKSPERPWSPSSSPDDSKPPNHEGILLHRQDSLLTNINALEPSPRQSSRRVSLQLGTPKAPRSPQKSGALKKLSRQPSPVQFKKASSKQKSHRSSAP</sequence>
<feature type="region of interest" description="Disordered" evidence="1">
    <location>
        <begin position="640"/>
        <end position="731"/>
    </location>
</feature>
<feature type="compositionally biased region" description="Low complexity" evidence="1">
    <location>
        <begin position="440"/>
        <end position="459"/>
    </location>
</feature>
<feature type="compositionally biased region" description="Basic and acidic residues" evidence="1">
    <location>
        <begin position="675"/>
        <end position="696"/>
    </location>
</feature>
<evidence type="ECO:0000313" key="4">
    <source>
        <dbReference type="EMBL" id="CAI5771563.1"/>
    </source>
</evidence>
<dbReference type="Proteomes" id="UP001178461">
    <property type="component" value="Chromosome 3"/>
</dbReference>
<dbReference type="PROSITE" id="PS00198">
    <property type="entry name" value="4FE4S_FER_1"/>
    <property type="match status" value="1"/>
</dbReference>
<feature type="compositionally biased region" description="Basic and acidic residues" evidence="1">
    <location>
        <begin position="411"/>
        <end position="427"/>
    </location>
</feature>
<accession>A0AA35P432</accession>
<keyword evidence="2" id="KW-0732">Signal</keyword>
<feature type="region of interest" description="Disordered" evidence="1">
    <location>
        <begin position="214"/>
        <end position="256"/>
    </location>
</feature>
<dbReference type="InterPro" id="IPR017896">
    <property type="entry name" value="4Fe4S_Fe-S-bd"/>
</dbReference>
<gene>
    <name evidence="4" type="ORF">PODLI_1B036614</name>
</gene>
<dbReference type="InterPro" id="IPR017900">
    <property type="entry name" value="4Fe4S_Fe_S_CS"/>
</dbReference>
<protein>
    <recommendedName>
        <fullName evidence="3">4Fe-4S ferredoxin-type domain-containing protein</fullName>
    </recommendedName>
</protein>
<evidence type="ECO:0000313" key="5">
    <source>
        <dbReference type="Proteomes" id="UP001178461"/>
    </source>
</evidence>
<dbReference type="PROSITE" id="PS51379">
    <property type="entry name" value="4FE4S_FER_2"/>
    <property type="match status" value="1"/>
</dbReference>
<evidence type="ECO:0000256" key="2">
    <source>
        <dbReference type="SAM" id="SignalP"/>
    </source>
</evidence>
<evidence type="ECO:0000259" key="3">
    <source>
        <dbReference type="PROSITE" id="PS51379"/>
    </source>
</evidence>
<proteinExistence type="predicted"/>
<feature type="region of interest" description="Disordered" evidence="1">
    <location>
        <begin position="755"/>
        <end position="866"/>
    </location>
</feature>
<feature type="region of interest" description="Disordered" evidence="1">
    <location>
        <begin position="304"/>
        <end position="362"/>
    </location>
</feature>
<feature type="chain" id="PRO_5041225322" description="4Fe-4S ferredoxin-type domain-containing protein" evidence="2">
    <location>
        <begin position="33"/>
        <end position="866"/>
    </location>
</feature>
<organism evidence="4 5">
    <name type="scientific">Podarcis lilfordi</name>
    <name type="common">Lilford's wall lizard</name>
    <dbReference type="NCBI Taxonomy" id="74358"/>
    <lineage>
        <taxon>Eukaryota</taxon>
        <taxon>Metazoa</taxon>
        <taxon>Chordata</taxon>
        <taxon>Craniata</taxon>
        <taxon>Vertebrata</taxon>
        <taxon>Euteleostomi</taxon>
        <taxon>Lepidosauria</taxon>
        <taxon>Squamata</taxon>
        <taxon>Bifurcata</taxon>
        <taxon>Unidentata</taxon>
        <taxon>Episquamata</taxon>
        <taxon>Laterata</taxon>
        <taxon>Lacertibaenia</taxon>
        <taxon>Lacertidae</taxon>
        <taxon>Podarcis</taxon>
    </lineage>
</organism>
<feature type="domain" description="4Fe-4S ferredoxin-type" evidence="3">
    <location>
        <begin position="574"/>
        <end position="603"/>
    </location>
</feature>
<dbReference type="AlphaFoldDB" id="A0AA35P432"/>
<feature type="compositionally biased region" description="Basic and acidic residues" evidence="1">
    <location>
        <begin position="784"/>
        <end position="800"/>
    </location>
</feature>
<evidence type="ECO:0000256" key="1">
    <source>
        <dbReference type="SAM" id="MobiDB-lite"/>
    </source>
</evidence>
<reference evidence="4" key="1">
    <citation type="submission" date="2022-12" db="EMBL/GenBank/DDBJ databases">
        <authorList>
            <person name="Alioto T."/>
            <person name="Alioto T."/>
            <person name="Gomez Garrido J."/>
        </authorList>
    </citation>
    <scope>NUCLEOTIDE SEQUENCE</scope>
</reference>
<name>A0AA35P432_9SAUR</name>
<keyword evidence="5" id="KW-1185">Reference proteome</keyword>